<feature type="compositionally biased region" description="Polar residues" evidence="2">
    <location>
        <begin position="182"/>
        <end position="191"/>
    </location>
</feature>
<comment type="caution">
    <text evidence="3">The sequence shown here is derived from an EMBL/GenBank/DDBJ whole genome shotgun (WGS) entry which is preliminary data.</text>
</comment>
<feature type="compositionally biased region" description="Polar residues" evidence="2">
    <location>
        <begin position="482"/>
        <end position="497"/>
    </location>
</feature>
<feature type="compositionally biased region" description="Basic and acidic residues" evidence="2">
    <location>
        <begin position="887"/>
        <end position="918"/>
    </location>
</feature>
<feature type="region of interest" description="Disordered" evidence="2">
    <location>
        <begin position="808"/>
        <end position="945"/>
    </location>
</feature>
<feature type="compositionally biased region" description="Polar residues" evidence="2">
    <location>
        <begin position="431"/>
        <end position="443"/>
    </location>
</feature>
<evidence type="ECO:0000313" key="4">
    <source>
        <dbReference type="Proteomes" id="UP000624244"/>
    </source>
</evidence>
<feature type="compositionally biased region" description="Low complexity" evidence="2">
    <location>
        <begin position="553"/>
        <end position="566"/>
    </location>
</feature>
<feature type="compositionally biased region" description="Basic and acidic residues" evidence="2">
    <location>
        <begin position="208"/>
        <end position="217"/>
    </location>
</feature>
<dbReference type="AlphaFoldDB" id="A0A8H5Z9V5"/>
<feature type="region of interest" description="Disordered" evidence="2">
    <location>
        <begin position="629"/>
        <end position="661"/>
    </location>
</feature>
<proteinExistence type="predicted"/>
<evidence type="ECO:0000313" key="3">
    <source>
        <dbReference type="EMBL" id="KAF5844339.1"/>
    </source>
</evidence>
<gene>
    <name evidence="3" type="ORF">GGP41_004499</name>
</gene>
<feature type="region of interest" description="Disordered" evidence="2">
    <location>
        <begin position="431"/>
        <end position="453"/>
    </location>
</feature>
<sequence length="945" mass="103217">FSIVRSGAATSARVTKLWPVTKSLSCSHPGCGDTSIGFTTITAPAGKGKSRRIELQCEIAAGQIIVIEPREDSAPGLLATEEKSSPPPSSFLSPFPRNNVPQPSWTKAMEVDTRMPPLHQSAYSHTPLGVSHDLDRDSAKQHLIFPIEHDRQTRKTLPSSILSLPVTYSLHSAVQPAPSKRPSISSPTAETIRQADSPRQDSNVHPTGDVREFRDSVSKPQPPPETSQTNGHQYPRSPGIVSTDAIERLQTQISQNSVVLAAHARDIYRGEETLQHVKISLLHEFQAQLFRQTTNIQRVEESAAQLQHEMQGMRHAMEAINREMEARRMDKQSRKSIVSPNHQLAAQDSALELVAQQIAVTSHKTSDVDILKLHIEIMKSKIYQLEEGAKAVSSQPPSHTFQLPRETTVAPILLTHPTVLSHPTTPTILQASDASRRASSVQHHQPLFTQPAPKAVVEAPQRTEPAPSQNNGWATINAGVKRSSQNGMDSPQDTTMHGPSPSKRPKLGEAEPFPNYTAAQPSPSHIAVEPTDVRFPTPAHVITSQNPIADQIPSSRPRQQPSYSPYTPQYGPSDDSCRPDSQHIMGYRPRGWGRGGGGPGNRGGRVRKSMLAQPYGIFVTPEWEPDDWQSLHSSQGIPEDSHNHMARSGRGSIVHRGSGGARGGYVTNDRTSSLGLQGVTAGISFGPLGEAYGSTKRTRTRPVRNADGVLIRKDGRPDMRSQSSAANLRKVHARKKNESSHSLMLTNIQYAAPVSVANIPSPTGLAAHLNTTDKHKTIMGKIFPEGLDASPKQHDCTHQVSLKGCDHTVHTRSHGHRSVAKTDKLVKRKQSERDTSPRQKQSSQRQDVDVDKAGIYAAAADEEGEAHGNEEEDEEGNGEEGEEEEYEDKKQAPERSGEHAKVYEETATKQEKNGDATRAKSRAGPENQAVESSAPNDDDCIHVQA</sequence>
<feature type="compositionally biased region" description="Basic and acidic residues" evidence="2">
    <location>
        <begin position="820"/>
        <end position="837"/>
    </location>
</feature>
<dbReference type="Proteomes" id="UP000624244">
    <property type="component" value="Unassembled WGS sequence"/>
</dbReference>
<feature type="region of interest" description="Disordered" evidence="2">
    <location>
        <begin position="481"/>
        <end position="523"/>
    </location>
</feature>
<feature type="region of interest" description="Disordered" evidence="2">
    <location>
        <begin position="77"/>
        <end position="104"/>
    </location>
</feature>
<feature type="region of interest" description="Disordered" evidence="2">
    <location>
        <begin position="173"/>
        <end position="239"/>
    </location>
</feature>
<feature type="compositionally biased region" description="Gly residues" evidence="2">
    <location>
        <begin position="592"/>
        <end position="603"/>
    </location>
</feature>
<protein>
    <submittedName>
        <fullName evidence="3">Uncharacterized protein</fullName>
    </submittedName>
</protein>
<keyword evidence="1" id="KW-0175">Coiled coil</keyword>
<organism evidence="3 4">
    <name type="scientific">Cochliobolus sativus</name>
    <name type="common">Common root rot and spot blotch fungus</name>
    <name type="synonym">Bipolaris sorokiniana</name>
    <dbReference type="NCBI Taxonomy" id="45130"/>
    <lineage>
        <taxon>Eukaryota</taxon>
        <taxon>Fungi</taxon>
        <taxon>Dikarya</taxon>
        <taxon>Ascomycota</taxon>
        <taxon>Pezizomycotina</taxon>
        <taxon>Dothideomycetes</taxon>
        <taxon>Pleosporomycetidae</taxon>
        <taxon>Pleosporales</taxon>
        <taxon>Pleosporineae</taxon>
        <taxon>Pleosporaceae</taxon>
        <taxon>Bipolaris</taxon>
    </lineage>
</organism>
<feature type="non-terminal residue" evidence="3">
    <location>
        <position position="1"/>
    </location>
</feature>
<dbReference type="EMBL" id="WNKQ01000024">
    <property type="protein sequence ID" value="KAF5844339.1"/>
    <property type="molecule type" value="Genomic_DNA"/>
</dbReference>
<accession>A0A8H5Z9V5</accession>
<feature type="compositionally biased region" description="Acidic residues" evidence="2">
    <location>
        <begin position="860"/>
        <end position="886"/>
    </location>
</feature>
<feature type="compositionally biased region" description="Basic residues" evidence="2">
    <location>
        <begin position="810"/>
        <end position="819"/>
    </location>
</feature>
<name>A0A8H5Z9V5_COCSA</name>
<reference evidence="3" key="1">
    <citation type="submission" date="2019-11" db="EMBL/GenBank/DDBJ databases">
        <title>Bipolaris sorokiniana Genome sequencing.</title>
        <authorList>
            <person name="Wang H."/>
        </authorList>
    </citation>
    <scope>NUCLEOTIDE SEQUENCE</scope>
</reference>
<evidence type="ECO:0000256" key="1">
    <source>
        <dbReference type="SAM" id="Coils"/>
    </source>
</evidence>
<evidence type="ECO:0000256" key="2">
    <source>
        <dbReference type="SAM" id="MobiDB-lite"/>
    </source>
</evidence>
<feature type="region of interest" description="Disordered" evidence="2">
    <location>
        <begin position="545"/>
        <end position="606"/>
    </location>
</feature>
<feature type="coiled-coil region" evidence="1">
    <location>
        <begin position="296"/>
        <end position="323"/>
    </location>
</feature>